<dbReference type="PANTHER" id="PTHR45826:SF2">
    <property type="entry name" value="AMINO ACID TRANSPORTER"/>
    <property type="match status" value="1"/>
</dbReference>
<dbReference type="Pfam" id="PF13520">
    <property type="entry name" value="AA_permease_2"/>
    <property type="match status" value="1"/>
</dbReference>
<evidence type="ECO:0000256" key="7">
    <source>
        <dbReference type="ARBA" id="ARBA00024041"/>
    </source>
</evidence>
<dbReference type="OrthoDB" id="5982228at2759"/>
<accession>A0A9N8DU50</accession>
<keyword evidence="11" id="KW-1185">Reference proteome</keyword>
<feature type="region of interest" description="Disordered" evidence="8">
    <location>
        <begin position="12"/>
        <end position="74"/>
    </location>
</feature>
<dbReference type="AlphaFoldDB" id="A0A9N8DU50"/>
<comment type="subcellular location">
    <subcellularLocation>
        <location evidence="1">Cell membrane</location>
        <topology evidence="1">Multi-pass membrane protein</topology>
    </subcellularLocation>
</comment>
<evidence type="ECO:0000256" key="6">
    <source>
        <dbReference type="ARBA" id="ARBA00023136"/>
    </source>
</evidence>
<feature type="transmembrane region" description="Helical" evidence="9">
    <location>
        <begin position="386"/>
        <end position="411"/>
    </location>
</feature>
<feature type="compositionally biased region" description="Low complexity" evidence="8">
    <location>
        <begin position="46"/>
        <end position="60"/>
    </location>
</feature>
<dbReference type="InterPro" id="IPR044566">
    <property type="entry name" value="RMV1-like"/>
</dbReference>
<sequence length="556" mass="60415">MGMRDVLQNLFQTNPSSNNESDMMFANFPTSSYGTANDEEKHPVLEESSTYSTDSSSEASLPGSPQRQGKSSNKNKSSLTILQLAVLIFYSVSGGPFGMEESVRAAGPFYTLLGCLVAPLIFSVPECLMTVELSSGGFASSAAGCAWVEEAFGNTAGFLTGYLQWVSGVTDNAIYPVLFLEYLLQVFPNDTLQSDEGSNITKYMLITSISVGLSYLNWLGLDLVGNMSIVVCGIAMSPFVLLMMFGATKVDPELWFQVPTDFMEDISNSTMLDNTVAAVADDDDMDMEGGFFPNLVLGGVLLRPFLNNLFWNFNSFDNAGSFAEDVREPSRVVPRAMLWGLIMVVLGYILPMLVALGTTDAAPSEWVDGYLATVCTETVGPWLGQWLVLAAALSNIGLFQAELSADAYMLMGMAERGYLPQFLAQRNPKTGTPTYSLFLGTMVIVVMGVSNLDSLIEMLNFNYALALIMEYAAFLKLRISKPDVDRPYKVPLGTFGCAIALIPTIMALVAVIALASYTTICVNAVTITFGILAYTLTRRMQASNQYERVPAMSFDV</sequence>
<evidence type="ECO:0000313" key="10">
    <source>
        <dbReference type="EMBL" id="CAB9509058.1"/>
    </source>
</evidence>
<comment type="similarity">
    <text evidence="7">Belongs to the amino acid-polyamine-organocation (APC) superfamily. Polyamine:cation symporter (PHS) (TC 2.A.3.12) family.</text>
</comment>
<dbReference type="InterPro" id="IPR002293">
    <property type="entry name" value="AA/rel_permease1"/>
</dbReference>
<evidence type="ECO:0000256" key="8">
    <source>
        <dbReference type="SAM" id="MobiDB-lite"/>
    </source>
</evidence>
<evidence type="ECO:0000256" key="5">
    <source>
        <dbReference type="ARBA" id="ARBA00022989"/>
    </source>
</evidence>
<name>A0A9N8DU50_9STRA</name>
<proteinExistence type="inferred from homology"/>
<comment type="caution">
    <text evidence="10">The sequence shown here is derived from an EMBL/GenBank/DDBJ whole genome shotgun (WGS) entry which is preliminary data.</text>
</comment>
<keyword evidence="5 9" id="KW-1133">Transmembrane helix</keyword>
<dbReference type="Proteomes" id="UP001153069">
    <property type="component" value="Unassembled WGS sequence"/>
</dbReference>
<keyword evidence="6 9" id="KW-0472">Membrane</keyword>
<feature type="compositionally biased region" description="Polar residues" evidence="8">
    <location>
        <begin position="12"/>
        <end position="21"/>
    </location>
</feature>
<dbReference type="GO" id="GO:0005886">
    <property type="term" value="C:plasma membrane"/>
    <property type="evidence" value="ECO:0007669"/>
    <property type="project" value="UniProtKB-SubCell"/>
</dbReference>
<feature type="transmembrane region" description="Helical" evidence="9">
    <location>
        <begin position="227"/>
        <end position="247"/>
    </location>
</feature>
<evidence type="ECO:0000256" key="2">
    <source>
        <dbReference type="ARBA" id="ARBA00022448"/>
    </source>
</evidence>
<feature type="transmembrane region" description="Helical" evidence="9">
    <location>
        <begin position="461"/>
        <end position="479"/>
    </location>
</feature>
<feature type="transmembrane region" description="Helical" evidence="9">
    <location>
        <begin position="517"/>
        <end position="536"/>
    </location>
</feature>
<dbReference type="EMBL" id="CAICTM010000372">
    <property type="protein sequence ID" value="CAB9509058.1"/>
    <property type="molecule type" value="Genomic_DNA"/>
</dbReference>
<evidence type="ECO:0000256" key="1">
    <source>
        <dbReference type="ARBA" id="ARBA00004651"/>
    </source>
</evidence>
<keyword evidence="2" id="KW-0813">Transport</keyword>
<feature type="transmembrane region" description="Helical" evidence="9">
    <location>
        <begin position="336"/>
        <end position="356"/>
    </location>
</feature>
<evidence type="ECO:0000256" key="9">
    <source>
        <dbReference type="SAM" id="Phobius"/>
    </source>
</evidence>
<dbReference type="GO" id="GO:0015203">
    <property type="term" value="F:polyamine transmembrane transporter activity"/>
    <property type="evidence" value="ECO:0007669"/>
    <property type="project" value="UniProtKB-ARBA"/>
</dbReference>
<feature type="transmembrane region" description="Helical" evidence="9">
    <location>
        <begin position="105"/>
        <end position="124"/>
    </location>
</feature>
<keyword evidence="3" id="KW-1003">Cell membrane</keyword>
<evidence type="ECO:0000313" key="11">
    <source>
        <dbReference type="Proteomes" id="UP001153069"/>
    </source>
</evidence>
<dbReference type="Gene3D" id="1.20.1740.10">
    <property type="entry name" value="Amino acid/polyamine transporter I"/>
    <property type="match status" value="1"/>
</dbReference>
<feature type="transmembrane region" description="Helical" evidence="9">
    <location>
        <begin position="491"/>
        <end position="511"/>
    </location>
</feature>
<protein>
    <submittedName>
        <fullName evidence="10">Probable polyamine transporter At3g19553</fullName>
    </submittedName>
</protein>
<feature type="compositionally biased region" description="Polar residues" evidence="8">
    <location>
        <begin position="63"/>
        <end position="74"/>
    </location>
</feature>
<evidence type="ECO:0000256" key="4">
    <source>
        <dbReference type="ARBA" id="ARBA00022692"/>
    </source>
</evidence>
<organism evidence="10 11">
    <name type="scientific">Seminavis robusta</name>
    <dbReference type="NCBI Taxonomy" id="568900"/>
    <lineage>
        <taxon>Eukaryota</taxon>
        <taxon>Sar</taxon>
        <taxon>Stramenopiles</taxon>
        <taxon>Ochrophyta</taxon>
        <taxon>Bacillariophyta</taxon>
        <taxon>Bacillariophyceae</taxon>
        <taxon>Bacillariophycidae</taxon>
        <taxon>Naviculales</taxon>
        <taxon>Naviculaceae</taxon>
        <taxon>Seminavis</taxon>
    </lineage>
</organism>
<evidence type="ECO:0000256" key="3">
    <source>
        <dbReference type="ARBA" id="ARBA00022475"/>
    </source>
</evidence>
<feature type="transmembrane region" description="Helical" evidence="9">
    <location>
        <begin position="432"/>
        <end position="449"/>
    </location>
</feature>
<reference evidence="10" key="1">
    <citation type="submission" date="2020-06" db="EMBL/GenBank/DDBJ databases">
        <authorList>
            <consortium name="Plant Systems Biology data submission"/>
        </authorList>
    </citation>
    <scope>NUCLEOTIDE SEQUENCE</scope>
    <source>
        <strain evidence="10">D6</strain>
    </source>
</reference>
<keyword evidence="4 9" id="KW-0812">Transmembrane</keyword>
<feature type="transmembrane region" description="Helical" evidence="9">
    <location>
        <begin position="79"/>
        <end position="99"/>
    </location>
</feature>
<gene>
    <name evidence="10" type="ORF">SEMRO_373_G129030.1</name>
</gene>
<dbReference type="PANTHER" id="PTHR45826">
    <property type="entry name" value="POLYAMINE TRANSPORTER PUT1"/>
    <property type="match status" value="1"/>
</dbReference>
<dbReference type="PIRSF" id="PIRSF006060">
    <property type="entry name" value="AA_transporter"/>
    <property type="match status" value="1"/>
</dbReference>